<evidence type="ECO:0000313" key="2">
    <source>
        <dbReference type="EnsemblMetazoa" id="AATE009330-PA.1"/>
    </source>
</evidence>
<protein>
    <submittedName>
        <fullName evidence="2">Uncharacterized protein</fullName>
    </submittedName>
</protein>
<dbReference type="EMBL" id="AXCP01006742">
    <property type="status" value="NOT_ANNOTATED_CDS"/>
    <property type="molecule type" value="Genomic_DNA"/>
</dbReference>
<dbReference type="EnsemblMetazoa" id="AATE009330-RA">
    <property type="protein sequence ID" value="AATE009330-PA.1"/>
    <property type="gene ID" value="AATE009330"/>
</dbReference>
<proteinExistence type="predicted"/>
<reference evidence="2" key="1">
    <citation type="submission" date="2022-08" db="UniProtKB">
        <authorList>
            <consortium name="EnsemblMetazoa"/>
        </authorList>
    </citation>
    <scope>IDENTIFICATION</scope>
    <source>
        <strain evidence="2">EBRO</strain>
    </source>
</reference>
<name>A0A182J129_ANOAO</name>
<organism evidence="2">
    <name type="scientific">Anopheles atroparvus</name>
    <name type="common">European mosquito</name>
    <dbReference type="NCBI Taxonomy" id="41427"/>
    <lineage>
        <taxon>Eukaryota</taxon>
        <taxon>Metazoa</taxon>
        <taxon>Ecdysozoa</taxon>
        <taxon>Arthropoda</taxon>
        <taxon>Hexapoda</taxon>
        <taxon>Insecta</taxon>
        <taxon>Pterygota</taxon>
        <taxon>Neoptera</taxon>
        <taxon>Endopterygota</taxon>
        <taxon>Diptera</taxon>
        <taxon>Nematocera</taxon>
        <taxon>Culicoidea</taxon>
        <taxon>Culicidae</taxon>
        <taxon>Anophelinae</taxon>
        <taxon>Anopheles</taxon>
    </lineage>
</organism>
<accession>A0A182J129</accession>
<dbReference type="AlphaFoldDB" id="A0A182J129"/>
<feature type="region of interest" description="Disordered" evidence="1">
    <location>
        <begin position="1"/>
        <end position="37"/>
    </location>
</feature>
<dbReference type="VEuPathDB" id="VectorBase:AATE009330"/>
<evidence type="ECO:0000256" key="1">
    <source>
        <dbReference type="SAM" id="MobiDB-lite"/>
    </source>
</evidence>
<sequence>MEEAFHGFSSSDDSAETTVVGVPCKSSHASKKQTAPMDVAVSEEEGIAREEAIYARDRAAKSIRKTAEWIANAKAITEGDIEVRRKLLEQMWGEFRQLQQMLQEESELDDEIEEYYCKAAAKLGNNGIY</sequence>